<dbReference type="AlphaFoldDB" id="A0A9P7Y500"/>
<organism evidence="7 8">
    <name type="scientific">Linnemannia hyalina</name>
    <dbReference type="NCBI Taxonomy" id="64524"/>
    <lineage>
        <taxon>Eukaryota</taxon>
        <taxon>Fungi</taxon>
        <taxon>Fungi incertae sedis</taxon>
        <taxon>Mucoromycota</taxon>
        <taxon>Mortierellomycotina</taxon>
        <taxon>Mortierellomycetes</taxon>
        <taxon>Mortierellales</taxon>
        <taxon>Mortierellaceae</taxon>
        <taxon>Linnemannia</taxon>
    </lineage>
</organism>
<gene>
    <name evidence="7" type="ORF">KI688_000637</name>
</gene>
<evidence type="ECO:0000256" key="3">
    <source>
        <dbReference type="ARBA" id="ARBA00022692"/>
    </source>
</evidence>
<protein>
    <submittedName>
        <fullName evidence="7">Uncharacterized protein</fullName>
    </submittedName>
</protein>
<comment type="similarity">
    <text evidence="2">Belongs to the IFI6/IFI27 family.</text>
</comment>
<evidence type="ECO:0000256" key="2">
    <source>
        <dbReference type="ARBA" id="ARBA00007262"/>
    </source>
</evidence>
<comment type="subcellular location">
    <subcellularLocation>
        <location evidence="1">Membrane</location>
        <topology evidence="1">Multi-pass membrane protein</topology>
    </subcellularLocation>
</comment>
<evidence type="ECO:0000256" key="1">
    <source>
        <dbReference type="ARBA" id="ARBA00004141"/>
    </source>
</evidence>
<keyword evidence="5 6" id="KW-0472">Membrane</keyword>
<comment type="caution">
    <text evidence="7">The sequence shown here is derived from an EMBL/GenBank/DDBJ whole genome shotgun (WGS) entry which is preliminary data.</text>
</comment>
<feature type="transmembrane region" description="Helical" evidence="6">
    <location>
        <begin position="6"/>
        <end position="27"/>
    </location>
</feature>
<proteinExistence type="inferred from homology"/>
<sequence length="114" mass="10517">MYFNPIATGVAVVAGAVALPVAIPLAVGAAGFGAGGIVAGTWGASLMATYGGAVSVGSACAALQSIGVVGLGASGTAFASFVGAATTGAVVAGVNRIKGEQAADASCAPCKKTT</sequence>
<evidence type="ECO:0000313" key="8">
    <source>
        <dbReference type="Proteomes" id="UP000707451"/>
    </source>
</evidence>
<keyword evidence="4 6" id="KW-1133">Transmembrane helix</keyword>
<reference evidence="7" key="1">
    <citation type="submission" date="2021-06" db="EMBL/GenBank/DDBJ databases">
        <title>Genome Sequence of Mortierella hyaline Strain SCG-10, a Cold-Adapted, Nitrate-Reducing Fungus Isolated from Soil in Minnesota, USA.</title>
        <authorList>
            <person name="Aldossari N."/>
        </authorList>
    </citation>
    <scope>NUCLEOTIDE SEQUENCE</scope>
    <source>
        <strain evidence="7">SCG-10</strain>
    </source>
</reference>
<dbReference type="InterPro" id="IPR009311">
    <property type="entry name" value="IFI6/IFI27-like"/>
</dbReference>
<name>A0A9P7Y500_9FUNG</name>
<evidence type="ECO:0000256" key="6">
    <source>
        <dbReference type="SAM" id="Phobius"/>
    </source>
</evidence>
<keyword evidence="3 6" id="KW-0812">Transmembrane</keyword>
<dbReference type="InterPro" id="IPR038213">
    <property type="entry name" value="IFI6/IFI27-like_sf"/>
</dbReference>
<dbReference type="Pfam" id="PF06140">
    <property type="entry name" value="Ifi-6-16"/>
    <property type="match status" value="1"/>
</dbReference>
<evidence type="ECO:0000256" key="4">
    <source>
        <dbReference type="ARBA" id="ARBA00022989"/>
    </source>
</evidence>
<dbReference type="Proteomes" id="UP000707451">
    <property type="component" value="Unassembled WGS sequence"/>
</dbReference>
<evidence type="ECO:0000313" key="7">
    <source>
        <dbReference type="EMBL" id="KAG9072857.1"/>
    </source>
</evidence>
<dbReference type="EMBL" id="JAHRHY010000001">
    <property type="protein sequence ID" value="KAG9072857.1"/>
    <property type="molecule type" value="Genomic_DNA"/>
</dbReference>
<dbReference type="GO" id="GO:0016020">
    <property type="term" value="C:membrane"/>
    <property type="evidence" value="ECO:0007669"/>
    <property type="project" value="UniProtKB-SubCell"/>
</dbReference>
<dbReference type="Gene3D" id="6.10.110.10">
    <property type="match status" value="1"/>
</dbReference>
<accession>A0A9P7Y500</accession>
<evidence type="ECO:0000256" key="5">
    <source>
        <dbReference type="ARBA" id="ARBA00023136"/>
    </source>
</evidence>
<keyword evidence="8" id="KW-1185">Reference proteome</keyword>